<reference evidence="1 2" key="1">
    <citation type="submission" date="2017-02" db="EMBL/GenBank/DDBJ databases">
        <title>Genomes of Trichoderma spp. with biocontrol activity.</title>
        <authorList>
            <person name="Gardiner D."/>
            <person name="Kazan K."/>
            <person name="Vos C."/>
            <person name="Harvey P."/>
        </authorList>
    </citation>
    <scope>NUCLEOTIDE SEQUENCE [LARGE SCALE GENOMIC DNA]</scope>
    <source>
        <strain evidence="1 2">A5MH</strain>
    </source>
</reference>
<comment type="caution">
    <text evidence="1">The sequence shown here is derived from an EMBL/GenBank/DDBJ whole genome shotgun (WGS) entry which is preliminary data.</text>
</comment>
<organism evidence="1 2">
    <name type="scientific">Trichoderma gamsii</name>
    <dbReference type="NCBI Taxonomy" id="398673"/>
    <lineage>
        <taxon>Eukaryota</taxon>
        <taxon>Fungi</taxon>
        <taxon>Dikarya</taxon>
        <taxon>Ascomycota</taxon>
        <taxon>Pezizomycotina</taxon>
        <taxon>Sordariomycetes</taxon>
        <taxon>Hypocreomycetidae</taxon>
        <taxon>Hypocreales</taxon>
        <taxon>Hypocreaceae</taxon>
        <taxon>Trichoderma</taxon>
    </lineage>
</organism>
<sequence>MASAPTDHITRVLLSSLDMQRGLSLPDLPPGIERVTFGKCRRPTMLFVAATEDRSRVVFGANQTSWGGLTAVSAITRKARDIRLQEYIPLALRAFQALRQKEEKELAYLRGHQATRALGEKELKYMSRLAAIGQMRGDDSFLGGDNEIGIALQPPKWAFHQPCYVCQGMMGYQSPNPPPLEKQRKSYILQFD</sequence>
<evidence type="ECO:0000313" key="2">
    <source>
        <dbReference type="Proteomes" id="UP000236546"/>
    </source>
</evidence>
<gene>
    <name evidence="1" type="ORF">TGAMA5MH_02866</name>
</gene>
<dbReference type="AlphaFoldDB" id="A0A2K0TJF3"/>
<protein>
    <submittedName>
        <fullName evidence="1">Uncharacterized protein</fullName>
    </submittedName>
</protein>
<accession>A0A2K0TJF3</accession>
<dbReference type="Proteomes" id="UP000236546">
    <property type="component" value="Unassembled WGS sequence"/>
</dbReference>
<evidence type="ECO:0000313" key="1">
    <source>
        <dbReference type="EMBL" id="PNP45642.1"/>
    </source>
</evidence>
<proteinExistence type="predicted"/>
<dbReference type="OrthoDB" id="4899475at2759"/>
<name>A0A2K0TJF3_9HYPO</name>
<dbReference type="EMBL" id="MTYH01000024">
    <property type="protein sequence ID" value="PNP45642.1"/>
    <property type="molecule type" value="Genomic_DNA"/>
</dbReference>